<dbReference type="Gene3D" id="2.60.40.10">
    <property type="entry name" value="Immunoglobulins"/>
    <property type="match status" value="1"/>
</dbReference>
<dbReference type="Gene3D" id="2.20.130.20">
    <property type="match status" value="1"/>
</dbReference>
<evidence type="ECO:0000256" key="3">
    <source>
        <dbReference type="ARBA" id="ARBA00022525"/>
    </source>
</evidence>
<dbReference type="InterPro" id="IPR011626">
    <property type="entry name" value="Alpha-macroglobulin_TED"/>
</dbReference>
<keyword evidence="5" id="KW-0722">Serine protease inhibitor</keyword>
<keyword evidence="6" id="KW-1015">Disulfide bond</keyword>
<evidence type="ECO:0000256" key="4">
    <source>
        <dbReference type="ARBA" id="ARBA00022690"/>
    </source>
</evidence>
<dbReference type="EMBL" id="AFYH01126681">
    <property type="status" value="NOT_ANNOTATED_CDS"/>
    <property type="molecule type" value="Genomic_DNA"/>
</dbReference>
<accession>H3A420</accession>
<dbReference type="GeneTree" id="ENSGT00940000154904"/>
<dbReference type="EMBL" id="AFYH01126680">
    <property type="status" value="NOT_ANNOTATED_CDS"/>
    <property type="molecule type" value="Genomic_DNA"/>
</dbReference>
<feature type="domain" description="Alpha-2-macroglobulin" evidence="8">
    <location>
        <begin position="590"/>
        <end position="679"/>
    </location>
</feature>
<comment type="subcellular location">
    <subcellularLocation>
        <location evidence="1">Secreted</location>
    </subcellularLocation>
</comment>
<proteinExistence type="inferred from homology"/>
<dbReference type="HOGENOM" id="CLU_001634_0_1_1"/>
<reference evidence="10" key="1">
    <citation type="submission" date="2011-08" db="EMBL/GenBank/DDBJ databases">
        <title>The draft genome of Latimeria chalumnae.</title>
        <authorList>
            <person name="Di Palma F."/>
            <person name="Alfoldi J."/>
            <person name="Johnson J."/>
            <person name="Berlin A."/>
            <person name="Gnerre S."/>
            <person name="Jaffe D."/>
            <person name="MacCallum I."/>
            <person name="Young S."/>
            <person name="Walker B.J."/>
            <person name="Lander E."/>
            <person name="Lindblad-Toh K."/>
        </authorList>
    </citation>
    <scope>NUCLEOTIDE SEQUENCE [LARGE SCALE GENOMIC DNA]</scope>
    <source>
        <strain evidence="10">Wild caught</strain>
    </source>
</reference>
<sequence>QDSKSNAIMRWLDVETQQGIADLQVKLSSEAPLGNYLITMKKENESSAYHKFMVEERVLPKFHTQLKIPTQITILDELINVELCGKYIYGKPVLGEVQFKICLPSTFYSYREEDLEEEICQMFTKKLDKKGCFSQVVSIEVFNMTSDNYRRHLVFKSKLTEEGTEKKFTVTDNSQIYQIISRCYFALIQQVTTESIDFQGNLLLISAKKFDGSPLPSETISLVIIINDEATTKNYTTDNLGNVYFTLDTTFWGDNSVELEAKFATRDSEGRYSSSIPWYRNAVSFIEHFYSTGGSFLIIQPIQTELSCDTKQAVQVDYSISRKESEKTTNSLDFYYLVLSKGKIILDGHKELALGNLEVLKGTFSVSLPVSLDVAPVAKMLIYTILPDGEVLADAARFKISKCLRNKANLKFSVLEDFPGADVNLHLQASPGSLCSVRAVDKSVIFRSDRELTIDNSLKSDLLSICGDGSGYPHKVSEHFDSCSSRKRKRSLQWKTWSNDITDVFALFRHLSLKIITDAKISPPCPEASETAEDVISGVDRHLKISRKQAFVFLVCTIGETPILARMAGEVDSKPEKKKKEMIRKYFPETWIWDLVPVGPSGEKQVPVHVPDTITEWKAEMFCIADVGFGLSPPAYLNSFKPFFVDFTLPHSVIRGETFTLKATAFNYLTFCIMVRVTLQETEDFVAKPCENCIYTRCLCADESKTFSWNITTKSLGTDCISTISAEALQTNILCENEVVAVPEKGAIDTVIKSLPVKIEGVRKEKIHNSIICTKDSAVTEKISLTLPDTVVEGSVKSSVTVLGNILGLSLHYPDLLLGIPMGCGEQTMTVFTTNAYVLQYLEKTGLVNSYSKAEAVKNMELGYQQILQYKTKNGSYEIFSYYYGDDDEEHEGNVWLTAYVVSSFNKAKPYIFIPEKVQKEAINWISSKQMDDGCFRSDMIYDSLWEASDQTVAVSAYITAALLELKDPSLEPVVKRGLDCLKNHFTNETSIYDMAVMVYTFTLAGDDNMRETLLQKLDTLAVKEGLDEVEYWKLFGNHESEEEEEEEKDPLPSELEMTSYVLLARMSKPKVTSPDITSAYGIVKWITKQQNSLGGFISSQDTVVSLKALTKYAEYIYNKDSVNEVTMKSDKGFTKEFHVDNTNSLLLQKEPLPLPIAYTTEVTGNGCVIIQATLKYNVPQLKRESGFSISVEAIPKECSALNGTSFDLKIKVGYTGKRLVSNMVIIDVSMLSGFIPEKKSVKLLNKAPLVGRTEIETTNVIIYLEHVS</sequence>
<dbReference type="InterPro" id="IPR001599">
    <property type="entry name" value="Macroglobln_a2"/>
</dbReference>
<dbReference type="InParanoid" id="H3A420"/>
<dbReference type="EMBL" id="AFYH01126679">
    <property type="status" value="NOT_ANNOTATED_CDS"/>
    <property type="molecule type" value="Genomic_DNA"/>
</dbReference>
<keyword evidence="4" id="KW-0646">Protease inhibitor</keyword>
<dbReference type="Proteomes" id="UP000008672">
    <property type="component" value="Unassembled WGS sequence"/>
</dbReference>
<dbReference type="EMBL" id="AFYH01126678">
    <property type="status" value="NOT_ANNOTATED_CDS"/>
    <property type="molecule type" value="Genomic_DNA"/>
</dbReference>
<evidence type="ECO:0000313" key="10">
    <source>
        <dbReference type="Proteomes" id="UP000008672"/>
    </source>
</evidence>
<dbReference type="Bgee" id="ENSLACG00000003904">
    <property type="expression patterns" value="Expressed in chordate pharynx and 1 other cell type or tissue"/>
</dbReference>
<dbReference type="EMBL" id="AFYH01126683">
    <property type="status" value="NOT_ANNOTATED_CDS"/>
    <property type="molecule type" value="Genomic_DNA"/>
</dbReference>
<dbReference type="SMART" id="SM01359">
    <property type="entry name" value="A2M_N_2"/>
    <property type="match status" value="1"/>
</dbReference>
<dbReference type="InterPro" id="IPR047565">
    <property type="entry name" value="Alpha-macroglob_thiol-ester_cl"/>
</dbReference>
<dbReference type="Pfam" id="PF17791">
    <property type="entry name" value="MG3"/>
    <property type="match status" value="1"/>
</dbReference>
<feature type="domain" description="Alpha-2-macroglobulin bait region" evidence="7">
    <location>
        <begin position="297"/>
        <end position="447"/>
    </location>
</feature>
<dbReference type="Pfam" id="PF17789">
    <property type="entry name" value="MG4"/>
    <property type="match status" value="1"/>
</dbReference>
<evidence type="ECO:0000259" key="8">
    <source>
        <dbReference type="SMART" id="SM01360"/>
    </source>
</evidence>
<dbReference type="Gene3D" id="2.60.40.1940">
    <property type="match status" value="1"/>
</dbReference>
<protein>
    <recommendedName>
        <fullName evidence="11">Alpha-2-macroglobulin</fullName>
    </recommendedName>
</protein>
<reference evidence="9" key="3">
    <citation type="submission" date="2025-09" db="UniProtKB">
        <authorList>
            <consortium name="Ensembl"/>
        </authorList>
    </citation>
    <scope>IDENTIFICATION</scope>
</reference>
<dbReference type="Ensembl" id="ENSLACT00000004429.1">
    <property type="protein sequence ID" value="ENSLACP00000004391.1"/>
    <property type="gene ID" value="ENSLACG00000003904.1"/>
</dbReference>
<dbReference type="InterPro" id="IPR036595">
    <property type="entry name" value="A-macroglobulin_rcpt-bd_sf"/>
</dbReference>
<dbReference type="STRING" id="7897.ENSLACP00000004391"/>
<dbReference type="EMBL" id="AFYH01126684">
    <property type="status" value="NOT_ANNOTATED_CDS"/>
    <property type="molecule type" value="Genomic_DNA"/>
</dbReference>
<name>H3A420_LATCH</name>
<dbReference type="InterPro" id="IPR014756">
    <property type="entry name" value="Ig_E-set"/>
</dbReference>
<dbReference type="AlphaFoldDB" id="H3A420"/>
<reference evidence="9" key="2">
    <citation type="submission" date="2025-08" db="UniProtKB">
        <authorList>
            <consortium name="Ensembl"/>
        </authorList>
    </citation>
    <scope>IDENTIFICATION</scope>
</reference>
<keyword evidence="3" id="KW-0964">Secreted</keyword>
<dbReference type="GO" id="GO:0005615">
    <property type="term" value="C:extracellular space"/>
    <property type="evidence" value="ECO:0007669"/>
    <property type="project" value="InterPro"/>
</dbReference>
<dbReference type="Gene3D" id="2.60.40.690">
    <property type="entry name" value="Alpha-macroglobulin, receptor-binding domain"/>
    <property type="match status" value="1"/>
</dbReference>
<dbReference type="PANTHER" id="PTHR11412:SF171">
    <property type="entry name" value="PREGNANCY ZONE PROTEIN-LIKE PROTEIN"/>
    <property type="match status" value="1"/>
</dbReference>
<dbReference type="EMBL" id="AFYH01126682">
    <property type="status" value="NOT_ANNOTATED_CDS"/>
    <property type="molecule type" value="Genomic_DNA"/>
</dbReference>
<dbReference type="SMART" id="SM01360">
    <property type="entry name" value="A2M"/>
    <property type="match status" value="1"/>
</dbReference>
<evidence type="ECO:0000256" key="5">
    <source>
        <dbReference type="ARBA" id="ARBA00022900"/>
    </source>
</evidence>
<dbReference type="InterPro" id="IPR019742">
    <property type="entry name" value="MacrogloblnA2_CS"/>
</dbReference>
<dbReference type="InterPro" id="IPR040839">
    <property type="entry name" value="MG4"/>
</dbReference>
<dbReference type="InterPro" id="IPR009048">
    <property type="entry name" value="A-macroglobulin_rcpt-bd"/>
</dbReference>
<dbReference type="Gene3D" id="2.60.120.1540">
    <property type="match status" value="1"/>
</dbReference>
<dbReference type="EMBL" id="AFYH01126686">
    <property type="status" value="NOT_ANNOTATED_CDS"/>
    <property type="molecule type" value="Genomic_DNA"/>
</dbReference>
<dbReference type="EMBL" id="AFYH01126685">
    <property type="status" value="NOT_ANNOTATED_CDS"/>
    <property type="molecule type" value="Genomic_DNA"/>
</dbReference>
<dbReference type="Pfam" id="PF07677">
    <property type="entry name" value="A2M_recep"/>
    <property type="match status" value="1"/>
</dbReference>
<evidence type="ECO:0000256" key="6">
    <source>
        <dbReference type="ARBA" id="ARBA00023157"/>
    </source>
</evidence>
<dbReference type="PROSITE" id="PS00477">
    <property type="entry name" value="ALPHA_2_MACROGLOBULIN"/>
    <property type="match status" value="1"/>
</dbReference>
<keyword evidence="10" id="KW-1185">Reference proteome</keyword>
<evidence type="ECO:0000313" key="9">
    <source>
        <dbReference type="Ensembl" id="ENSLACP00000004391.1"/>
    </source>
</evidence>
<dbReference type="SMART" id="SM01419">
    <property type="entry name" value="Thiol-ester_cl"/>
    <property type="match status" value="1"/>
</dbReference>
<dbReference type="Pfam" id="PF00207">
    <property type="entry name" value="A2M"/>
    <property type="match status" value="1"/>
</dbReference>
<dbReference type="InterPro" id="IPR008930">
    <property type="entry name" value="Terpenoid_cyclase/PrenylTrfase"/>
</dbReference>
<dbReference type="InterPro" id="IPR011625">
    <property type="entry name" value="A2M_N_BRD"/>
</dbReference>
<dbReference type="eggNOG" id="KOG1366">
    <property type="taxonomic scope" value="Eukaryota"/>
</dbReference>
<dbReference type="Gene3D" id="1.50.10.20">
    <property type="match status" value="1"/>
</dbReference>
<evidence type="ECO:0008006" key="11">
    <source>
        <dbReference type="Google" id="ProtNLM"/>
    </source>
</evidence>
<dbReference type="EMBL" id="AFYH01126687">
    <property type="status" value="NOT_ANNOTATED_CDS"/>
    <property type="molecule type" value="Genomic_DNA"/>
</dbReference>
<dbReference type="InterPro" id="IPR041555">
    <property type="entry name" value="MG3"/>
</dbReference>
<dbReference type="SUPFAM" id="SSF49410">
    <property type="entry name" value="Alpha-macroglobulin receptor domain"/>
    <property type="match status" value="1"/>
</dbReference>
<dbReference type="SUPFAM" id="SSF81296">
    <property type="entry name" value="E set domains"/>
    <property type="match status" value="1"/>
</dbReference>
<evidence type="ECO:0000256" key="2">
    <source>
        <dbReference type="ARBA" id="ARBA00010952"/>
    </source>
</evidence>
<dbReference type="SUPFAM" id="SSF48239">
    <property type="entry name" value="Terpenoid cyclases/Protein prenyltransferases"/>
    <property type="match status" value="1"/>
</dbReference>
<dbReference type="Pfam" id="PF07703">
    <property type="entry name" value="A2M_BRD"/>
    <property type="match status" value="1"/>
</dbReference>
<evidence type="ECO:0000256" key="1">
    <source>
        <dbReference type="ARBA" id="ARBA00004613"/>
    </source>
</evidence>
<dbReference type="InterPro" id="IPR013783">
    <property type="entry name" value="Ig-like_fold"/>
</dbReference>
<dbReference type="InterPro" id="IPR050473">
    <property type="entry name" value="A2M/Complement_sys"/>
</dbReference>
<organism evidence="9 10">
    <name type="scientific">Latimeria chalumnae</name>
    <name type="common">Coelacanth</name>
    <dbReference type="NCBI Taxonomy" id="7897"/>
    <lineage>
        <taxon>Eukaryota</taxon>
        <taxon>Metazoa</taxon>
        <taxon>Chordata</taxon>
        <taxon>Craniata</taxon>
        <taxon>Vertebrata</taxon>
        <taxon>Euteleostomi</taxon>
        <taxon>Coelacanthiformes</taxon>
        <taxon>Coelacanthidae</taxon>
        <taxon>Latimeria</taxon>
    </lineage>
</organism>
<dbReference type="Pfam" id="PF07678">
    <property type="entry name" value="TED_complement"/>
    <property type="match status" value="1"/>
</dbReference>
<comment type="similarity">
    <text evidence="2">Belongs to the protease inhibitor I39 (alpha-2-macroglobulin) family.</text>
</comment>
<evidence type="ECO:0000259" key="7">
    <source>
        <dbReference type="SMART" id="SM01359"/>
    </source>
</evidence>
<dbReference type="GO" id="GO:0004867">
    <property type="term" value="F:serine-type endopeptidase inhibitor activity"/>
    <property type="evidence" value="ECO:0007669"/>
    <property type="project" value="UniProtKB-KW"/>
</dbReference>
<dbReference type="OMA" id="CLKVRTR"/>
<dbReference type="Gene3D" id="2.60.40.1930">
    <property type="match status" value="2"/>
</dbReference>
<dbReference type="PANTHER" id="PTHR11412">
    <property type="entry name" value="MACROGLOBULIN / COMPLEMENT"/>
    <property type="match status" value="1"/>
</dbReference>